<name>A0A4R5CCN8_9ACTN</name>
<dbReference type="InterPro" id="IPR004211">
    <property type="entry name" value="Endonuclease_7"/>
</dbReference>
<comment type="caution">
    <text evidence="1">The sequence shown here is derived from an EMBL/GenBank/DDBJ whole genome shotgun (WGS) entry which is preliminary data.</text>
</comment>
<dbReference type="EMBL" id="SMKU01000003">
    <property type="protein sequence ID" value="TDD97225.1"/>
    <property type="molecule type" value="Genomic_DNA"/>
</dbReference>
<protein>
    <recommendedName>
        <fullName evidence="3">Recombination endonuclease VII</fullName>
    </recommendedName>
</protein>
<evidence type="ECO:0008006" key="3">
    <source>
        <dbReference type="Google" id="ProtNLM"/>
    </source>
</evidence>
<reference evidence="1 2" key="1">
    <citation type="submission" date="2019-03" db="EMBL/GenBank/DDBJ databases">
        <title>Draft genome sequences of novel Actinobacteria.</title>
        <authorList>
            <person name="Sahin N."/>
            <person name="Ay H."/>
            <person name="Saygin H."/>
        </authorList>
    </citation>
    <scope>NUCLEOTIDE SEQUENCE [LARGE SCALE GENOMIC DNA]</scope>
    <source>
        <strain evidence="1 2">H3C3</strain>
    </source>
</reference>
<gene>
    <name evidence="1" type="ORF">E1298_01960</name>
</gene>
<evidence type="ECO:0000313" key="1">
    <source>
        <dbReference type="EMBL" id="TDD97225.1"/>
    </source>
</evidence>
<dbReference type="SUPFAM" id="SSF54060">
    <property type="entry name" value="His-Me finger endonucleases"/>
    <property type="match status" value="1"/>
</dbReference>
<organism evidence="1 2">
    <name type="scientific">Actinomadura rubrisoli</name>
    <dbReference type="NCBI Taxonomy" id="2530368"/>
    <lineage>
        <taxon>Bacteria</taxon>
        <taxon>Bacillati</taxon>
        <taxon>Actinomycetota</taxon>
        <taxon>Actinomycetes</taxon>
        <taxon>Streptosporangiales</taxon>
        <taxon>Thermomonosporaceae</taxon>
        <taxon>Actinomadura</taxon>
    </lineage>
</organism>
<sequence length="142" mass="16234">MSGGRKGYRKCDKCRRNRAERFFVSKRGRTCSSCRKRGRSKTSHELRMSRTYGLARGEYDELLKAQGGVCAICEQPRRQRLSVDHDHRTGLVRGLLCRMCNGRLLTSARDNPETLRSAADYLECPPAVSIIGRRYHTEDGRP</sequence>
<dbReference type="Proteomes" id="UP000294513">
    <property type="component" value="Unassembled WGS sequence"/>
</dbReference>
<proteinExistence type="predicted"/>
<dbReference type="Gene3D" id="3.40.1800.10">
    <property type="entry name" value="His-Me finger endonucleases"/>
    <property type="match status" value="1"/>
</dbReference>
<dbReference type="InterPro" id="IPR038563">
    <property type="entry name" value="Endonuclease_7_sf"/>
</dbReference>
<evidence type="ECO:0000313" key="2">
    <source>
        <dbReference type="Proteomes" id="UP000294513"/>
    </source>
</evidence>
<dbReference type="RefSeq" id="WP_131888985.1">
    <property type="nucleotide sequence ID" value="NZ_SMKU01000003.1"/>
</dbReference>
<accession>A0A4R5CCN8</accession>
<keyword evidence="2" id="KW-1185">Reference proteome</keyword>
<dbReference type="AlphaFoldDB" id="A0A4R5CCN8"/>
<dbReference type="OrthoDB" id="581550at2"/>
<dbReference type="InterPro" id="IPR044925">
    <property type="entry name" value="His-Me_finger_sf"/>
</dbReference>
<dbReference type="Pfam" id="PF02945">
    <property type="entry name" value="Endonuclease_7"/>
    <property type="match status" value="1"/>
</dbReference>